<evidence type="ECO:0000313" key="1">
    <source>
        <dbReference type="EMBL" id="CUX96564.1"/>
    </source>
</evidence>
<dbReference type="KEGG" id="den:MHIR_DE00248"/>
<sequence>MLFIFVVVEANEIRRDSHTASGDQRYICKLCSKTFRCIYVVEVFSQIIVAMAMNNFEYKNTV</sequence>
<keyword evidence="2" id="KW-1185">Reference proteome</keyword>
<protein>
    <submittedName>
        <fullName evidence="1">Uncharacterized protein</fullName>
    </submittedName>
</protein>
<dbReference type="AlphaFoldDB" id="A0A143WS24"/>
<proteinExistence type="predicted"/>
<dbReference type="Proteomes" id="UP000095322">
    <property type="component" value="Chromosome I"/>
</dbReference>
<gene>
    <name evidence="1" type="ORF">MHIR_DE00248</name>
</gene>
<evidence type="ECO:0000313" key="2">
    <source>
        <dbReference type="Proteomes" id="UP000095322"/>
    </source>
</evidence>
<dbReference type="EMBL" id="LN999833">
    <property type="protein sequence ID" value="CUX96564.1"/>
    <property type="molecule type" value="Genomic_DNA"/>
</dbReference>
<reference evidence="2" key="1">
    <citation type="submission" date="2016-01" db="EMBL/GenBank/DDBJ databases">
        <authorList>
            <person name="Husnik F."/>
        </authorList>
    </citation>
    <scope>NUCLEOTIDE SEQUENCE [LARGE SCALE GENOMIC DNA]</scope>
</reference>
<name>A0A143WS24_9ENTR</name>
<organism evidence="1 2">
    <name type="scientific">Candidatus Doolittlea endobia</name>
    <dbReference type="NCBI Taxonomy" id="1778262"/>
    <lineage>
        <taxon>Bacteria</taxon>
        <taxon>Pseudomonadati</taxon>
        <taxon>Pseudomonadota</taxon>
        <taxon>Gammaproteobacteria</taxon>
        <taxon>Enterobacterales</taxon>
        <taxon>Enterobacteriaceae</taxon>
        <taxon>Candidatus Doolittlea</taxon>
    </lineage>
</organism>
<accession>A0A143WS24</accession>